<dbReference type="SUPFAM" id="SSF47823">
    <property type="entry name" value="lambda integrase-like, N-terminal domain"/>
    <property type="match status" value="1"/>
</dbReference>
<evidence type="ECO:0008006" key="5">
    <source>
        <dbReference type="Google" id="ProtNLM"/>
    </source>
</evidence>
<protein>
    <recommendedName>
        <fullName evidence="5">Tyr recombinase domain-containing protein</fullName>
    </recommendedName>
</protein>
<reference evidence="3 4" key="1">
    <citation type="submission" date="2024-04" db="EMBL/GenBank/DDBJ databases">
        <title>Symmetric and asymmetric DNA N6-adenine methylation regulates different biological responses in Mucorales.</title>
        <authorList>
            <consortium name="Lawrence Berkeley National Laboratory"/>
            <person name="Lax C."/>
            <person name="Mondo S.J."/>
            <person name="Osorio-Concepcion M."/>
            <person name="Muszewska A."/>
            <person name="Corrochano-Luque M."/>
            <person name="Gutierrez G."/>
            <person name="Riley R."/>
            <person name="Lipzen A."/>
            <person name="Guo J."/>
            <person name="Hundley H."/>
            <person name="Amirebrahimi M."/>
            <person name="Ng V."/>
            <person name="Lorenzo-Gutierrez D."/>
            <person name="Binder U."/>
            <person name="Yang J."/>
            <person name="Song Y."/>
            <person name="Canovas D."/>
            <person name="Navarro E."/>
            <person name="Freitag M."/>
            <person name="Gabaldon T."/>
            <person name="Grigoriev I.V."/>
            <person name="Corrochano L.M."/>
            <person name="Nicolas F.E."/>
            <person name="Garre V."/>
        </authorList>
    </citation>
    <scope>NUCLEOTIDE SEQUENCE [LARGE SCALE GENOMIC DNA]</scope>
    <source>
        <strain evidence="3 4">L51</strain>
    </source>
</reference>
<gene>
    <name evidence="3" type="ORF">J3Q64DRAFT_1230255</name>
</gene>
<keyword evidence="4" id="KW-1185">Reference proteome</keyword>
<organism evidence="3 4">
    <name type="scientific">Phycomyces blakesleeanus</name>
    <dbReference type="NCBI Taxonomy" id="4837"/>
    <lineage>
        <taxon>Eukaryota</taxon>
        <taxon>Fungi</taxon>
        <taxon>Fungi incertae sedis</taxon>
        <taxon>Mucoromycota</taxon>
        <taxon>Mucoromycotina</taxon>
        <taxon>Mucoromycetes</taxon>
        <taxon>Mucorales</taxon>
        <taxon>Phycomycetaceae</taxon>
        <taxon>Phycomyces</taxon>
    </lineage>
</organism>
<dbReference type="InterPro" id="IPR010998">
    <property type="entry name" value="Integrase_recombinase_N"/>
</dbReference>
<dbReference type="Proteomes" id="UP001448207">
    <property type="component" value="Unassembled WGS sequence"/>
</dbReference>
<evidence type="ECO:0000313" key="3">
    <source>
        <dbReference type="EMBL" id="KAL0092777.1"/>
    </source>
</evidence>
<keyword evidence="1" id="KW-0238">DNA-binding</keyword>
<evidence type="ECO:0000256" key="1">
    <source>
        <dbReference type="ARBA" id="ARBA00023125"/>
    </source>
</evidence>
<dbReference type="PANTHER" id="PTHR35617">
    <property type="entry name" value="PHAGE_INTEGRASE DOMAIN-CONTAINING PROTEIN"/>
    <property type="match status" value="1"/>
</dbReference>
<feature type="region of interest" description="Disordered" evidence="2">
    <location>
        <begin position="56"/>
        <end position="79"/>
    </location>
</feature>
<dbReference type="PANTHER" id="PTHR35617:SF3">
    <property type="entry name" value="CORE-BINDING (CB) DOMAIN-CONTAINING PROTEIN"/>
    <property type="match status" value="1"/>
</dbReference>
<evidence type="ECO:0000256" key="2">
    <source>
        <dbReference type="SAM" id="MobiDB-lite"/>
    </source>
</evidence>
<feature type="region of interest" description="Disordered" evidence="2">
    <location>
        <begin position="91"/>
        <end position="111"/>
    </location>
</feature>
<dbReference type="Gene3D" id="1.10.150.130">
    <property type="match status" value="1"/>
</dbReference>
<comment type="caution">
    <text evidence="3">The sequence shown here is derived from an EMBL/GenBank/DDBJ whole genome shotgun (WGS) entry which is preliminary data.</text>
</comment>
<proteinExistence type="predicted"/>
<name>A0ABR3BA07_PHYBL</name>
<accession>A0ABR3BA07</accession>
<dbReference type="EMBL" id="JBCLYO010000002">
    <property type="protein sequence ID" value="KAL0092777.1"/>
    <property type="molecule type" value="Genomic_DNA"/>
</dbReference>
<evidence type="ECO:0000313" key="4">
    <source>
        <dbReference type="Proteomes" id="UP001448207"/>
    </source>
</evidence>
<sequence length="399" mass="45026">MAVLRDYQEMGPTDHRCLCLMGEYQAEEVLELPTRPCCRGPRRLLSEVATEGRVCTPTLTLDTPGSPRDDEGEGQDYSGHTLVADPILVANGDEQGNRRPNSTPLQSPPVPLGRMEAITRHYETVEQLSNTQANFLSRTNQASTNKTYDLTWQKWAMWCQTNEKDCLIYDAAMVCKYLSYHHHIDIAKTQLNIDRSAIASVFKVIHSNSLPLANHYLIQVFFKALRNNSQYPARPSTPVWDPEKVLAKILDWGPTGDLSMVRLQCKTALLLCLTTIWQTSSDVRRLQFQDITLIRVPSPPHMVETVHLLVKKTKEGMMKDLTLSAIPSHLELCPVYTLTVFLQKTEHMRSSMPIDHTLFLGFVEGSQPHSIRPSTMSTWIKTTLSECGVNTTIHKGHST</sequence>